<feature type="transmembrane region" description="Helical" evidence="6">
    <location>
        <begin position="45"/>
        <end position="66"/>
    </location>
</feature>
<dbReference type="PROSITE" id="PS50850">
    <property type="entry name" value="MFS"/>
    <property type="match status" value="1"/>
</dbReference>
<accession>A0A8T9B3I0</accession>
<feature type="transmembrane region" description="Helical" evidence="6">
    <location>
        <begin position="208"/>
        <end position="228"/>
    </location>
</feature>
<feature type="transmembrane region" description="Helical" evidence="6">
    <location>
        <begin position="536"/>
        <end position="555"/>
    </location>
</feature>
<comment type="caution">
    <text evidence="8">The sequence shown here is derived from an EMBL/GenBank/DDBJ whole genome shotgun (WGS) entry which is preliminary data.</text>
</comment>
<feature type="transmembrane region" description="Helical" evidence="6">
    <location>
        <begin position="385"/>
        <end position="404"/>
    </location>
</feature>
<dbReference type="GO" id="GO:0005886">
    <property type="term" value="C:plasma membrane"/>
    <property type="evidence" value="ECO:0007669"/>
    <property type="project" value="TreeGrafter"/>
</dbReference>
<feature type="compositionally biased region" description="Polar residues" evidence="5">
    <location>
        <begin position="1"/>
        <end position="15"/>
    </location>
</feature>
<evidence type="ECO:0000256" key="2">
    <source>
        <dbReference type="ARBA" id="ARBA00022692"/>
    </source>
</evidence>
<evidence type="ECO:0000313" key="8">
    <source>
        <dbReference type="EMBL" id="TVY13023.1"/>
    </source>
</evidence>
<dbReference type="SUPFAM" id="SSF103473">
    <property type="entry name" value="MFS general substrate transporter"/>
    <property type="match status" value="1"/>
</dbReference>
<dbReference type="InterPro" id="IPR036259">
    <property type="entry name" value="MFS_trans_sf"/>
</dbReference>
<dbReference type="OrthoDB" id="2587356at2759"/>
<feature type="region of interest" description="Disordered" evidence="5">
    <location>
        <begin position="1"/>
        <end position="22"/>
    </location>
</feature>
<evidence type="ECO:0000256" key="1">
    <source>
        <dbReference type="ARBA" id="ARBA00004141"/>
    </source>
</evidence>
<name>A0A8T9B3I0_9HELO</name>
<dbReference type="AlphaFoldDB" id="A0A8T9B3I0"/>
<feature type="transmembrane region" description="Helical" evidence="6">
    <location>
        <begin position="86"/>
        <end position="104"/>
    </location>
</feature>
<feature type="transmembrane region" description="Helical" evidence="6">
    <location>
        <begin position="413"/>
        <end position="434"/>
    </location>
</feature>
<comment type="subcellular location">
    <subcellularLocation>
        <location evidence="1">Membrane</location>
        <topology evidence="1">Multi-pass membrane protein</topology>
    </subcellularLocation>
</comment>
<dbReference type="PANTHER" id="PTHR23501:SF195">
    <property type="entry name" value="PEP5"/>
    <property type="match status" value="1"/>
</dbReference>
<organism evidence="8 9">
    <name type="scientific">Lachnellula arida</name>
    <dbReference type="NCBI Taxonomy" id="1316785"/>
    <lineage>
        <taxon>Eukaryota</taxon>
        <taxon>Fungi</taxon>
        <taxon>Dikarya</taxon>
        <taxon>Ascomycota</taxon>
        <taxon>Pezizomycotina</taxon>
        <taxon>Leotiomycetes</taxon>
        <taxon>Helotiales</taxon>
        <taxon>Lachnaceae</taxon>
        <taxon>Lachnellula</taxon>
    </lineage>
</organism>
<evidence type="ECO:0000259" key="7">
    <source>
        <dbReference type="PROSITE" id="PS50850"/>
    </source>
</evidence>
<dbReference type="CDD" id="cd06179">
    <property type="entry name" value="MFS_TRI12_like"/>
    <property type="match status" value="1"/>
</dbReference>
<feature type="transmembrane region" description="Helical" evidence="6">
    <location>
        <begin position="249"/>
        <end position="267"/>
    </location>
</feature>
<feature type="transmembrane region" description="Helical" evidence="6">
    <location>
        <begin position="173"/>
        <end position="196"/>
    </location>
</feature>
<feature type="transmembrane region" description="Helical" evidence="6">
    <location>
        <begin position="360"/>
        <end position="379"/>
    </location>
</feature>
<evidence type="ECO:0000313" key="9">
    <source>
        <dbReference type="Proteomes" id="UP000469559"/>
    </source>
</evidence>
<feature type="transmembrane region" description="Helical" evidence="6">
    <location>
        <begin position="116"/>
        <end position="133"/>
    </location>
</feature>
<evidence type="ECO:0000256" key="5">
    <source>
        <dbReference type="SAM" id="MobiDB-lite"/>
    </source>
</evidence>
<proteinExistence type="predicted"/>
<evidence type="ECO:0000256" key="6">
    <source>
        <dbReference type="SAM" id="Phobius"/>
    </source>
</evidence>
<keyword evidence="4 6" id="KW-0472">Membrane</keyword>
<dbReference type="GO" id="GO:0022857">
    <property type="term" value="F:transmembrane transporter activity"/>
    <property type="evidence" value="ECO:0007669"/>
    <property type="project" value="InterPro"/>
</dbReference>
<dbReference type="InterPro" id="IPR053791">
    <property type="entry name" value="MFS_Tri12-like"/>
</dbReference>
<dbReference type="Proteomes" id="UP000469559">
    <property type="component" value="Unassembled WGS sequence"/>
</dbReference>
<reference evidence="8 9" key="1">
    <citation type="submission" date="2018-05" db="EMBL/GenBank/DDBJ databases">
        <title>Whole genome sequencing for identification of molecular markers to develop diagnostic detection tools for the regulated plant pathogen Lachnellula willkommii.</title>
        <authorList>
            <person name="Giroux E."/>
            <person name="Bilodeau G."/>
        </authorList>
    </citation>
    <scope>NUCLEOTIDE SEQUENCE [LARGE SCALE GENOMIC DNA]</scope>
    <source>
        <strain evidence="8 9">CBS 203.66</strain>
    </source>
</reference>
<dbReference type="InterPro" id="IPR011701">
    <property type="entry name" value="MFS"/>
</dbReference>
<keyword evidence="9" id="KW-1185">Reference proteome</keyword>
<dbReference type="PANTHER" id="PTHR23501">
    <property type="entry name" value="MAJOR FACILITATOR SUPERFAMILY"/>
    <property type="match status" value="1"/>
</dbReference>
<sequence length="581" mass="61118">MALSAGPTTSLSKTDSGPEVTPIENATISPVVKPSSFRDDTHVNLTWRSWMVVFVTSLAIMAQVYVTVASGSVIGFIIRDLGDAEIAGWIIQGPLLIQSVLSPIIGRLSDALDRKYLAILPTAISLIGALASAKAPSMTVLIGASILVGATLSTISIMQAIPAEVLPLKYRAVANGFAFVGGGVGGLIGSLGGGAATSVGVSGWRTIYWVQAGFFALTIAGLLVFYHPKREAGSRKMSWGEVGWACDPIGSFLFIGGATLALVALDWAGGVYPWHDRHVVAPLVIGIATLVAFAVYEWKGRDDGLVAHVFFKSGPNFALSVFAFAVEGWIFYSAVNSVTPLVVLNLGFETSSWRISVRQLSFQLVNLLLSIPIALYATWRKDLKSPLIISFTFFLIVTICYACIQPSMNHAQIVFNVLAGLGQSGPLTLLVALVQFTAPHAYLSTATGLAFSARALGGAFGSAVLNTIINSKISSSWAPAVSSAATKAGLPGSSIPTLLKALEAGEGFEDIPGASPASLAAATSASHVVYAAAYRLAWSSIVPFVVLSLVAVFFLRGVEDLMTEHVEATVERDEPQDKNIV</sequence>
<feature type="transmembrane region" description="Helical" evidence="6">
    <location>
        <begin position="139"/>
        <end position="161"/>
    </location>
</feature>
<dbReference type="Pfam" id="PF07690">
    <property type="entry name" value="MFS_1"/>
    <property type="match status" value="1"/>
</dbReference>
<feature type="transmembrane region" description="Helical" evidence="6">
    <location>
        <begin position="279"/>
        <end position="298"/>
    </location>
</feature>
<evidence type="ECO:0000256" key="4">
    <source>
        <dbReference type="ARBA" id="ARBA00023136"/>
    </source>
</evidence>
<evidence type="ECO:0000256" key="3">
    <source>
        <dbReference type="ARBA" id="ARBA00022989"/>
    </source>
</evidence>
<keyword evidence="2 6" id="KW-0812">Transmembrane</keyword>
<gene>
    <name evidence="8" type="primary">TRI12_0</name>
    <name evidence="8" type="ORF">LARI1_G007992</name>
</gene>
<dbReference type="InterPro" id="IPR020846">
    <property type="entry name" value="MFS_dom"/>
</dbReference>
<feature type="domain" description="Major facilitator superfamily (MFS) profile" evidence="7">
    <location>
        <begin position="51"/>
        <end position="560"/>
    </location>
</feature>
<dbReference type="EMBL" id="QGMF01001153">
    <property type="protein sequence ID" value="TVY13023.1"/>
    <property type="molecule type" value="Genomic_DNA"/>
</dbReference>
<keyword evidence="3 6" id="KW-1133">Transmembrane helix</keyword>
<dbReference type="Gene3D" id="1.20.1250.20">
    <property type="entry name" value="MFS general substrate transporter like domains"/>
    <property type="match status" value="1"/>
</dbReference>
<feature type="transmembrane region" description="Helical" evidence="6">
    <location>
        <begin position="329"/>
        <end position="348"/>
    </location>
</feature>
<protein>
    <submittedName>
        <fullName evidence="8">Trichothecene efflux pump TRI12</fullName>
    </submittedName>
</protein>